<dbReference type="Gene3D" id="3.40.50.150">
    <property type="entry name" value="Vaccinia Virus protein VP39"/>
    <property type="match status" value="1"/>
</dbReference>
<dbReference type="PANTHER" id="PTHR10509">
    <property type="entry name" value="O-METHYLTRANSFERASE-RELATED"/>
    <property type="match status" value="1"/>
</dbReference>
<protein>
    <recommendedName>
        <fullName evidence="7">O-methyltransferase family 3 protein</fullName>
    </recommendedName>
</protein>
<dbReference type="EMBL" id="KN817540">
    <property type="protein sequence ID" value="KJA23868.1"/>
    <property type="molecule type" value="Genomic_DNA"/>
</dbReference>
<dbReference type="GO" id="GO:0032259">
    <property type="term" value="P:methylation"/>
    <property type="evidence" value="ECO:0007669"/>
    <property type="project" value="UniProtKB-KW"/>
</dbReference>
<dbReference type="Proteomes" id="UP000054270">
    <property type="component" value="Unassembled WGS sequence"/>
</dbReference>
<dbReference type="GO" id="GO:0008757">
    <property type="term" value="F:S-adenosylmethionine-dependent methyltransferase activity"/>
    <property type="evidence" value="ECO:0007669"/>
    <property type="project" value="TreeGrafter"/>
</dbReference>
<dbReference type="PROSITE" id="PS51682">
    <property type="entry name" value="SAM_OMT_I"/>
    <property type="match status" value="1"/>
</dbReference>
<name>A0A0D2MJJ8_HYPSF</name>
<evidence type="ECO:0008006" key="7">
    <source>
        <dbReference type="Google" id="ProtNLM"/>
    </source>
</evidence>
<evidence type="ECO:0000256" key="2">
    <source>
        <dbReference type="ARBA" id="ARBA00022679"/>
    </source>
</evidence>
<keyword evidence="2" id="KW-0808">Transferase</keyword>
<dbReference type="OMA" id="THIGKDH"/>
<proteinExistence type="inferred from homology"/>
<gene>
    <name evidence="5" type="ORF">HYPSUDRAFT_137139</name>
</gene>
<evidence type="ECO:0000256" key="1">
    <source>
        <dbReference type="ARBA" id="ARBA00022603"/>
    </source>
</evidence>
<dbReference type="GO" id="GO:0008171">
    <property type="term" value="F:O-methyltransferase activity"/>
    <property type="evidence" value="ECO:0007669"/>
    <property type="project" value="InterPro"/>
</dbReference>
<keyword evidence="1" id="KW-0489">Methyltransferase</keyword>
<keyword evidence="6" id="KW-1185">Reference proteome</keyword>
<accession>A0A0D2MJJ8</accession>
<dbReference type="SUPFAM" id="SSF53335">
    <property type="entry name" value="S-adenosyl-L-methionine-dependent methyltransferases"/>
    <property type="match status" value="1"/>
</dbReference>
<reference evidence="6" key="1">
    <citation type="submission" date="2014-04" db="EMBL/GenBank/DDBJ databases">
        <title>Evolutionary Origins and Diversification of the Mycorrhizal Mutualists.</title>
        <authorList>
            <consortium name="DOE Joint Genome Institute"/>
            <consortium name="Mycorrhizal Genomics Consortium"/>
            <person name="Kohler A."/>
            <person name="Kuo A."/>
            <person name="Nagy L.G."/>
            <person name="Floudas D."/>
            <person name="Copeland A."/>
            <person name="Barry K.W."/>
            <person name="Cichocki N."/>
            <person name="Veneault-Fourrey C."/>
            <person name="LaButti K."/>
            <person name="Lindquist E.A."/>
            <person name="Lipzen A."/>
            <person name="Lundell T."/>
            <person name="Morin E."/>
            <person name="Murat C."/>
            <person name="Riley R."/>
            <person name="Ohm R."/>
            <person name="Sun H."/>
            <person name="Tunlid A."/>
            <person name="Henrissat B."/>
            <person name="Grigoriev I.V."/>
            <person name="Hibbett D.S."/>
            <person name="Martin F."/>
        </authorList>
    </citation>
    <scope>NUCLEOTIDE SEQUENCE [LARGE SCALE GENOMIC DNA]</scope>
    <source>
        <strain evidence="6">FD-334 SS-4</strain>
    </source>
</reference>
<dbReference type="InterPro" id="IPR029063">
    <property type="entry name" value="SAM-dependent_MTases_sf"/>
</dbReference>
<evidence type="ECO:0000313" key="6">
    <source>
        <dbReference type="Proteomes" id="UP000054270"/>
    </source>
</evidence>
<dbReference type="CDD" id="cd02440">
    <property type="entry name" value="AdoMet_MTases"/>
    <property type="match status" value="1"/>
</dbReference>
<dbReference type="InterPro" id="IPR002935">
    <property type="entry name" value="SAM_O-MeTrfase"/>
</dbReference>
<evidence type="ECO:0000256" key="3">
    <source>
        <dbReference type="ARBA" id="ARBA00022691"/>
    </source>
</evidence>
<dbReference type="OrthoDB" id="10251242at2759"/>
<dbReference type="PANTHER" id="PTHR10509:SF14">
    <property type="entry name" value="CAFFEOYL-COA O-METHYLTRANSFERASE 3-RELATED"/>
    <property type="match status" value="1"/>
</dbReference>
<dbReference type="InterPro" id="IPR050362">
    <property type="entry name" value="Cation-dep_OMT"/>
</dbReference>
<comment type="similarity">
    <text evidence="4">Belongs to the class I-like SAM-binding methyltransferase superfamily. Cation-dependent O-methyltransferase family.</text>
</comment>
<evidence type="ECO:0000256" key="4">
    <source>
        <dbReference type="ARBA" id="ARBA00023453"/>
    </source>
</evidence>
<dbReference type="Pfam" id="PF01596">
    <property type="entry name" value="Methyltransf_3"/>
    <property type="match status" value="1"/>
</dbReference>
<dbReference type="STRING" id="945553.A0A0D2MJJ8"/>
<sequence>MAAPDGRQHFAATSIVEWKRSDAYHNSFLIPKDEVIEGILKNNANNRLPDIAVSTAQGKFLNLLVRTLGAKRVLEIGTLGGFSTVWFARGLPVDGKIISLELSTKCAKVAQENINSAGLSDKVEIIVGPAAESLAKLEPAFDIVFIDADKPSNVIYYKEAKRLVRKGGVIIIDNTVWAGLVASPEHTDPKIEGIRSLLEVMKGDPDVDATTIGTVGEKGYDGFTYAIRN</sequence>
<organism evidence="5 6">
    <name type="scientific">Hypholoma sublateritium (strain FD-334 SS-4)</name>
    <dbReference type="NCBI Taxonomy" id="945553"/>
    <lineage>
        <taxon>Eukaryota</taxon>
        <taxon>Fungi</taxon>
        <taxon>Dikarya</taxon>
        <taxon>Basidiomycota</taxon>
        <taxon>Agaricomycotina</taxon>
        <taxon>Agaricomycetes</taxon>
        <taxon>Agaricomycetidae</taxon>
        <taxon>Agaricales</taxon>
        <taxon>Agaricineae</taxon>
        <taxon>Strophariaceae</taxon>
        <taxon>Hypholoma</taxon>
    </lineage>
</organism>
<keyword evidence="3" id="KW-0949">S-adenosyl-L-methionine</keyword>
<evidence type="ECO:0000313" key="5">
    <source>
        <dbReference type="EMBL" id="KJA23868.1"/>
    </source>
</evidence>
<dbReference type="AlphaFoldDB" id="A0A0D2MJJ8"/>